<sequence length="165" mass="19689">MRKATINKIIGYLILIVVVTFLSSGFYFWEQYLLAHFLGGFQEPDIPIMHSSPGFHFFFKAWPIWIFPLIINNLFITLIGKKYYQVFIKRIAKLKQERLKLQNEIKELKFKLIKLNDEVNKSRRNVDQEKHKALQIAYDNLVNDYKQSTDFIEKLLDKINQYGLK</sequence>
<proteinExistence type="predicted"/>
<organism evidence="3 4">
    <name type="scientific">Legionella busanensis</name>
    <dbReference type="NCBI Taxonomy" id="190655"/>
    <lineage>
        <taxon>Bacteria</taxon>
        <taxon>Pseudomonadati</taxon>
        <taxon>Pseudomonadota</taxon>
        <taxon>Gammaproteobacteria</taxon>
        <taxon>Legionellales</taxon>
        <taxon>Legionellaceae</taxon>
        <taxon>Legionella</taxon>
    </lineage>
</organism>
<evidence type="ECO:0000313" key="4">
    <source>
        <dbReference type="Proteomes" id="UP000254794"/>
    </source>
</evidence>
<feature type="transmembrane region" description="Helical" evidence="2">
    <location>
        <begin position="62"/>
        <end position="80"/>
    </location>
</feature>
<protein>
    <recommendedName>
        <fullName evidence="5">Transmembrane protein</fullName>
    </recommendedName>
</protein>
<name>A0A378JNN0_9GAMM</name>
<keyword evidence="4" id="KW-1185">Reference proteome</keyword>
<dbReference type="AlphaFoldDB" id="A0A378JNN0"/>
<evidence type="ECO:0008006" key="5">
    <source>
        <dbReference type="Google" id="ProtNLM"/>
    </source>
</evidence>
<reference evidence="3 4" key="1">
    <citation type="submission" date="2018-06" db="EMBL/GenBank/DDBJ databases">
        <authorList>
            <consortium name="Pathogen Informatics"/>
            <person name="Doyle S."/>
        </authorList>
    </citation>
    <scope>NUCLEOTIDE SEQUENCE [LARGE SCALE GENOMIC DNA]</scope>
    <source>
        <strain evidence="3 4">NCTC13316</strain>
    </source>
</reference>
<dbReference type="RefSeq" id="WP_115332218.1">
    <property type="nucleotide sequence ID" value="NZ_CAAAHP010000003.1"/>
</dbReference>
<dbReference type="Proteomes" id="UP000254794">
    <property type="component" value="Unassembled WGS sequence"/>
</dbReference>
<evidence type="ECO:0000313" key="3">
    <source>
        <dbReference type="EMBL" id="STX52687.1"/>
    </source>
</evidence>
<evidence type="ECO:0000256" key="1">
    <source>
        <dbReference type="SAM" id="Coils"/>
    </source>
</evidence>
<feature type="coiled-coil region" evidence="1">
    <location>
        <begin position="84"/>
        <end position="132"/>
    </location>
</feature>
<evidence type="ECO:0000256" key="2">
    <source>
        <dbReference type="SAM" id="Phobius"/>
    </source>
</evidence>
<keyword evidence="2" id="KW-1133">Transmembrane helix</keyword>
<dbReference type="EMBL" id="UGOD01000001">
    <property type="protein sequence ID" value="STX52687.1"/>
    <property type="molecule type" value="Genomic_DNA"/>
</dbReference>
<keyword evidence="1" id="KW-0175">Coiled coil</keyword>
<keyword evidence="2" id="KW-0812">Transmembrane</keyword>
<gene>
    <name evidence="3" type="ORF">NCTC13316_02809</name>
</gene>
<feature type="transmembrane region" description="Helical" evidence="2">
    <location>
        <begin position="9"/>
        <end position="29"/>
    </location>
</feature>
<dbReference type="OrthoDB" id="5653811at2"/>
<keyword evidence="2" id="KW-0472">Membrane</keyword>
<accession>A0A378JNN0</accession>